<dbReference type="AlphaFoldDB" id="A0A6I2R5I2"/>
<dbReference type="Proteomes" id="UP000434475">
    <property type="component" value="Unassembled WGS sequence"/>
</dbReference>
<name>A0A6I2R5I2_FLAPL</name>
<protein>
    <recommendedName>
        <fullName evidence="4">Pentapeptide repeat-containing protein</fullName>
    </recommendedName>
</protein>
<dbReference type="SUPFAM" id="SSF141571">
    <property type="entry name" value="Pentapeptide repeat-like"/>
    <property type="match status" value="1"/>
</dbReference>
<sequence>MTCWKPPTPTPLSSQIPKAGSDNIKERRNPSQLGTDYGAAIYHHKGGTFIENYQAVRSTREIAKSIAYYLEMSDPVNYPPSDRAKTVRAVNDILQGRSDRTVDSLLAELAEKGGSYYAGEIKGVRRDIMDFQYQRLIRDYPYTKSSGKQYKYRMNDANPDRPLKIINQRLFDWAAKAGFPPGFFRESYFDHVTVYCMPEHADCNFSVFQDCTFAVCRISDARLDGTSIYGGEFHSCVIKDTIFFCASLADTHFYDSAIDRVSFQKAYLRRCNVLDCGLYSVNFLNTTLDGCSFGRVESRLIRNLHTATITQGGATEAECRQNRESIYKALRPEPPVQEADRRTPAPER</sequence>
<feature type="compositionally biased region" description="Pro residues" evidence="1">
    <location>
        <begin position="1"/>
        <end position="10"/>
    </location>
</feature>
<evidence type="ECO:0000256" key="1">
    <source>
        <dbReference type="SAM" id="MobiDB-lite"/>
    </source>
</evidence>
<evidence type="ECO:0008006" key="4">
    <source>
        <dbReference type="Google" id="ProtNLM"/>
    </source>
</evidence>
<proteinExistence type="predicted"/>
<dbReference type="RefSeq" id="WP_081029060.1">
    <property type="nucleotide sequence ID" value="NZ_JADMVA010000015.1"/>
</dbReference>
<feature type="region of interest" description="Disordered" evidence="1">
    <location>
        <begin position="1"/>
        <end position="32"/>
    </location>
</feature>
<organism evidence="2 3">
    <name type="scientific">Flavonifractor plautii</name>
    <name type="common">Fusobacterium plautii</name>
    <dbReference type="NCBI Taxonomy" id="292800"/>
    <lineage>
        <taxon>Bacteria</taxon>
        <taxon>Bacillati</taxon>
        <taxon>Bacillota</taxon>
        <taxon>Clostridia</taxon>
        <taxon>Eubacteriales</taxon>
        <taxon>Oscillospiraceae</taxon>
        <taxon>Flavonifractor</taxon>
    </lineage>
</organism>
<feature type="region of interest" description="Disordered" evidence="1">
    <location>
        <begin position="327"/>
        <end position="348"/>
    </location>
</feature>
<evidence type="ECO:0000313" key="3">
    <source>
        <dbReference type="Proteomes" id="UP000434475"/>
    </source>
</evidence>
<reference evidence="2 3" key="1">
    <citation type="journal article" date="2019" name="Nat. Med.">
        <title>A library of human gut bacterial isolates paired with longitudinal multiomics data enables mechanistic microbiome research.</title>
        <authorList>
            <person name="Poyet M."/>
            <person name="Groussin M."/>
            <person name="Gibbons S.M."/>
            <person name="Avila-Pacheco J."/>
            <person name="Jiang X."/>
            <person name="Kearney S.M."/>
            <person name="Perrotta A.R."/>
            <person name="Berdy B."/>
            <person name="Zhao S."/>
            <person name="Lieberman T.D."/>
            <person name="Swanson P.K."/>
            <person name="Smith M."/>
            <person name="Roesemann S."/>
            <person name="Alexander J.E."/>
            <person name="Rich S.A."/>
            <person name="Livny J."/>
            <person name="Vlamakis H."/>
            <person name="Clish C."/>
            <person name="Bullock K."/>
            <person name="Deik A."/>
            <person name="Scott J."/>
            <person name="Pierce K.A."/>
            <person name="Xavier R.J."/>
            <person name="Alm E.J."/>
        </authorList>
    </citation>
    <scope>NUCLEOTIDE SEQUENCE [LARGE SCALE GENOMIC DNA]</scope>
    <source>
        <strain evidence="2 3">BIOML-A2</strain>
    </source>
</reference>
<comment type="caution">
    <text evidence="2">The sequence shown here is derived from an EMBL/GenBank/DDBJ whole genome shotgun (WGS) entry which is preliminary data.</text>
</comment>
<evidence type="ECO:0000313" key="2">
    <source>
        <dbReference type="EMBL" id="MSB20446.1"/>
    </source>
</evidence>
<accession>A0A6I2R5I2</accession>
<dbReference type="EMBL" id="WKPR01000012">
    <property type="protein sequence ID" value="MSB20446.1"/>
    <property type="molecule type" value="Genomic_DNA"/>
</dbReference>
<gene>
    <name evidence="2" type="ORF">GKE97_13075</name>
</gene>
<dbReference type="Gene3D" id="2.160.20.80">
    <property type="entry name" value="E3 ubiquitin-protein ligase SopA"/>
    <property type="match status" value="1"/>
</dbReference>
<feature type="compositionally biased region" description="Basic and acidic residues" evidence="1">
    <location>
        <begin position="338"/>
        <end position="348"/>
    </location>
</feature>